<dbReference type="Pfam" id="PF13607">
    <property type="entry name" value="Succ_CoA_lig"/>
    <property type="match status" value="1"/>
</dbReference>
<dbReference type="AlphaFoldDB" id="A0A840ETF3"/>
<evidence type="ECO:0000259" key="4">
    <source>
        <dbReference type="PROSITE" id="PS51186"/>
    </source>
</evidence>
<keyword evidence="5" id="KW-0808">Transferase</keyword>
<dbReference type="Pfam" id="PF00583">
    <property type="entry name" value="Acetyltransf_1"/>
    <property type="match status" value="1"/>
</dbReference>
<dbReference type="PROSITE" id="PS51186">
    <property type="entry name" value="GNAT"/>
    <property type="match status" value="1"/>
</dbReference>
<feature type="region of interest" description="Disordered" evidence="2">
    <location>
        <begin position="241"/>
        <end position="278"/>
    </location>
</feature>
<dbReference type="SUPFAM" id="SSF51735">
    <property type="entry name" value="NAD(P)-binding Rossmann-fold domains"/>
    <property type="match status" value="1"/>
</dbReference>
<dbReference type="RefSeq" id="WP_183371151.1">
    <property type="nucleotide sequence ID" value="NZ_BAABHL010000013.1"/>
</dbReference>
<feature type="domain" description="N-acetyltransferase" evidence="4">
    <location>
        <begin position="22"/>
        <end position="178"/>
    </location>
</feature>
<organism evidence="5 6">
    <name type="scientific">Gordonia humi</name>
    <dbReference type="NCBI Taxonomy" id="686429"/>
    <lineage>
        <taxon>Bacteria</taxon>
        <taxon>Bacillati</taxon>
        <taxon>Actinomycetota</taxon>
        <taxon>Actinomycetes</taxon>
        <taxon>Mycobacteriales</taxon>
        <taxon>Gordoniaceae</taxon>
        <taxon>Gordonia</taxon>
    </lineage>
</organism>
<dbReference type="InterPro" id="IPR036291">
    <property type="entry name" value="NAD(P)-bd_dom_sf"/>
</dbReference>
<dbReference type="SUPFAM" id="SSF56059">
    <property type="entry name" value="Glutathione synthetase ATP-binding domain-like"/>
    <property type="match status" value="1"/>
</dbReference>
<dbReference type="EMBL" id="JACIFP010000001">
    <property type="protein sequence ID" value="MBB4136185.1"/>
    <property type="molecule type" value="Genomic_DNA"/>
</dbReference>
<dbReference type="GO" id="GO:0005524">
    <property type="term" value="F:ATP binding"/>
    <property type="evidence" value="ECO:0007669"/>
    <property type="project" value="UniProtKB-UniRule"/>
</dbReference>
<dbReference type="InterPro" id="IPR016181">
    <property type="entry name" value="Acyl_CoA_acyltransferase"/>
</dbReference>
<dbReference type="Gene3D" id="3.30.1490.20">
    <property type="entry name" value="ATP-grasp fold, A domain"/>
    <property type="match status" value="1"/>
</dbReference>
<dbReference type="InterPro" id="IPR013815">
    <property type="entry name" value="ATP_grasp_subdomain_1"/>
</dbReference>
<comment type="caution">
    <text evidence="5">The sequence shown here is derived from an EMBL/GenBank/DDBJ whole genome shotgun (WGS) entry which is preliminary data.</text>
</comment>
<protein>
    <submittedName>
        <fullName evidence="5">Acyl-CoA synthetase (NDP forming)/GNAT superfamily N-acetyltransferase</fullName>
    </submittedName>
</protein>
<dbReference type="InterPro" id="IPR016102">
    <property type="entry name" value="Succinyl-CoA_synth-like"/>
</dbReference>
<keyword evidence="6" id="KW-1185">Reference proteome</keyword>
<dbReference type="GO" id="GO:0016747">
    <property type="term" value="F:acyltransferase activity, transferring groups other than amino-acyl groups"/>
    <property type="evidence" value="ECO:0007669"/>
    <property type="project" value="InterPro"/>
</dbReference>
<dbReference type="Pfam" id="PF13380">
    <property type="entry name" value="CoA_binding_2"/>
    <property type="match status" value="1"/>
</dbReference>
<gene>
    <name evidence="5" type="ORF">BKA16_002737</name>
</gene>
<dbReference type="Gene3D" id="3.40.50.261">
    <property type="entry name" value="Succinyl-CoA synthetase domains"/>
    <property type="match status" value="2"/>
</dbReference>
<evidence type="ECO:0000256" key="1">
    <source>
        <dbReference type="PROSITE-ProRule" id="PRU00409"/>
    </source>
</evidence>
<dbReference type="InterPro" id="IPR011761">
    <property type="entry name" value="ATP-grasp"/>
</dbReference>
<accession>A0A840ETF3</accession>
<sequence length="922" mass="97220">MTDTDYPRDWVADVLASDGGVVHLRPILPSDADALVAFHNGLSERTRYLRYFGPTPTLPPREVVRMTTVDYRSRVALLAMLGDEIIAMGLYEGLAADGKPESAEVAFVVADDHQGRGLGPILLEHLAGVAAENGFTRFEAEVLSENPNMVAVFRDAGYQVSRAFDGSTVHVEFLIDPTEALTSVRNARERASEARSIANLLRPQSIAVIGASTDPKKVGNVLLANIIAAGFTGPVFPVNSPAPPEPVADDPARTHASPFGAPVRRRPGREPRPAPPSVRGIRAYQTVRDIPDPVDLAVVAVPAARMDDVLADCLAKGVRTLVVVSSGFGESGEAGWESERRLAEHVRAHGMRLVGPNALGVANNSADIALNATLAPRVPGAGRVGFFCQSGALGIAILDTAAHRQLGLSTFVSAGNRADVSGNDVLQYWDTDDSTDVILLYLESFGNPRKFGRIARRVSSSKPIVAIKSGRGAMTQVRAARTREAGRDDAIAQMVLGQAGVIQVETITELFDVGTVLAYQELPAGPRTAIIGNSSVIAALAANTARSSGLDVVATVDLGPAVSRPDLAEAVAVAMADDGVDAVIVVFVPPVAVDADDYAHGIMAAVRPSDGGVVPVKPVVTTFLAVEGVPEGLSVPGRDGKPVRGSIPSYSTPERAANALAHAWKYAAWRARPTAEIPTIEGTVAEDARSFVREAMADGPRELTAVESAHLVKHYGIDVVPFREVRTMQEASAAARELGFPVAVKATSQAWIGRLDREGARLDLPDATAVLTAFTELRALTGDAVLHVQKMAPKGLGTSIAVRDNESFGSLLSFGLSGRLFDALGDRGYRAVPLTDVDARELIGEPNASMLLDGGPVDDPVDTDALIDLILRISALVDEVPEVREVRCDPVLASADGVAMLGARIHVGPVPTLADTGPRRLS</sequence>
<dbReference type="Gene3D" id="3.30.470.20">
    <property type="entry name" value="ATP-grasp fold, B domain"/>
    <property type="match status" value="1"/>
</dbReference>
<dbReference type="Gene3D" id="3.40.630.30">
    <property type="match status" value="1"/>
</dbReference>
<evidence type="ECO:0000313" key="6">
    <source>
        <dbReference type="Proteomes" id="UP000551501"/>
    </source>
</evidence>
<proteinExistence type="predicted"/>
<dbReference type="SUPFAM" id="SSF52210">
    <property type="entry name" value="Succinyl-CoA synthetase domains"/>
    <property type="match status" value="2"/>
</dbReference>
<evidence type="ECO:0000313" key="5">
    <source>
        <dbReference type="EMBL" id="MBB4136185.1"/>
    </source>
</evidence>
<dbReference type="PANTHER" id="PTHR42793">
    <property type="entry name" value="COA BINDING DOMAIN CONTAINING PROTEIN"/>
    <property type="match status" value="1"/>
</dbReference>
<dbReference type="PANTHER" id="PTHR42793:SF1">
    <property type="entry name" value="PEPTIDYL-LYSINE N-ACETYLTRANSFERASE PATZ"/>
    <property type="match status" value="1"/>
</dbReference>
<feature type="domain" description="ATP-grasp" evidence="3">
    <location>
        <begin position="709"/>
        <end position="747"/>
    </location>
</feature>
<dbReference type="Pfam" id="PF13549">
    <property type="entry name" value="ATP-grasp_5"/>
    <property type="match status" value="1"/>
</dbReference>
<dbReference type="GO" id="GO:0046872">
    <property type="term" value="F:metal ion binding"/>
    <property type="evidence" value="ECO:0007669"/>
    <property type="project" value="InterPro"/>
</dbReference>
<dbReference type="Gene3D" id="3.40.50.720">
    <property type="entry name" value="NAD(P)-binding Rossmann-like Domain"/>
    <property type="match status" value="1"/>
</dbReference>
<evidence type="ECO:0000259" key="3">
    <source>
        <dbReference type="PROSITE" id="PS50975"/>
    </source>
</evidence>
<dbReference type="InterPro" id="IPR032875">
    <property type="entry name" value="Succ_CoA_lig_flav_dom"/>
</dbReference>
<dbReference type="SUPFAM" id="SSF55729">
    <property type="entry name" value="Acyl-CoA N-acyltransferases (Nat)"/>
    <property type="match status" value="1"/>
</dbReference>
<name>A0A840ETF3_9ACTN</name>
<dbReference type="InterPro" id="IPR000182">
    <property type="entry name" value="GNAT_dom"/>
</dbReference>
<dbReference type="PROSITE" id="PS50975">
    <property type="entry name" value="ATP_GRASP"/>
    <property type="match status" value="1"/>
</dbReference>
<keyword evidence="1" id="KW-0067">ATP-binding</keyword>
<dbReference type="SMART" id="SM00881">
    <property type="entry name" value="CoA_binding"/>
    <property type="match status" value="1"/>
</dbReference>
<keyword evidence="1" id="KW-0547">Nucleotide-binding</keyword>
<dbReference type="InterPro" id="IPR003781">
    <property type="entry name" value="CoA-bd"/>
</dbReference>
<evidence type="ECO:0000256" key="2">
    <source>
        <dbReference type="SAM" id="MobiDB-lite"/>
    </source>
</evidence>
<dbReference type="Proteomes" id="UP000551501">
    <property type="component" value="Unassembled WGS sequence"/>
</dbReference>
<dbReference type="CDD" id="cd04301">
    <property type="entry name" value="NAT_SF"/>
    <property type="match status" value="1"/>
</dbReference>
<reference evidence="5 6" key="1">
    <citation type="submission" date="2020-08" db="EMBL/GenBank/DDBJ databases">
        <title>Sequencing the genomes of 1000 actinobacteria strains.</title>
        <authorList>
            <person name="Klenk H.-P."/>
        </authorList>
    </citation>
    <scope>NUCLEOTIDE SEQUENCE [LARGE SCALE GENOMIC DNA]</scope>
    <source>
        <strain evidence="5 6">DSM 45298</strain>
    </source>
</reference>